<dbReference type="Gene3D" id="3.40.50.300">
    <property type="entry name" value="P-loop containing nucleotide triphosphate hydrolases"/>
    <property type="match status" value="1"/>
</dbReference>
<dbReference type="AlphaFoldDB" id="X0RYH9"/>
<reference evidence="1" key="1">
    <citation type="journal article" date="2014" name="Front. Microbiol.">
        <title>High frequency of phylogenetically diverse reductive dehalogenase-homologous genes in deep subseafloor sedimentary metagenomes.</title>
        <authorList>
            <person name="Kawai M."/>
            <person name="Futagami T."/>
            <person name="Toyoda A."/>
            <person name="Takaki Y."/>
            <person name="Nishi S."/>
            <person name="Hori S."/>
            <person name="Arai W."/>
            <person name="Tsubouchi T."/>
            <person name="Morono Y."/>
            <person name="Uchiyama I."/>
            <person name="Ito T."/>
            <person name="Fujiyama A."/>
            <person name="Inagaki F."/>
            <person name="Takami H."/>
        </authorList>
    </citation>
    <scope>NUCLEOTIDE SEQUENCE</scope>
    <source>
        <strain evidence="1">Expedition CK06-06</strain>
    </source>
</reference>
<dbReference type="Pfam" id="PF03237">
    <property type="entry name" value="Terminase_6N"/>
    <property type="match status" value="1"/>
</dbReference>
<comment type="caution">
    <text evidence="1">The sequence shown here is derived from an EMBL/GenBank/DDBJ whole genome shotgun (WGS) entry which is preliminary data.</text>
</comment>
<feature type="non-terminal residue" evidence="1">
    <location>
        <position position="138"/>
    </location>
</feature>
<protein>
    <submittedName>
        <fullName evidence="1">Uncharacterized protein</fullName>
    </submittedName>
</protein>
<accession>X0RYH9</accession>
<evidence type="ECO:0000313" key="1">
    <source>
        <dbReference type="EMBL" id="GAF68026.1"/>
    </source>
</evidence>
<sequence>MGALQYCDIPNYSAIIFRRQIVDLEQQGALISRAHEWLHDTPARWSASNNRWHFPSGAVLAFGHLSSELIKYNYQGAEFQYIAFDELTQFWEEDYLYLRSRLRKPTCPDHRFYCDACKIYHTPEEVDLLGTRTCAVCT</sequence>
<gene>
    <name evidence="1" type="ORF">S01H1_16901</name>
</gene>
<dbReference type="InterPro" id="IPR027417">
    <property type="entry name" value="P-loop_NTPase"/>
</dbReference>
<proteinExistence type="predicted"/>
<dbReference type="EMBL" id="BARS01008924">
    <property type="protein sequence ID" value="GAF68026.1"/>
    <property type="molecule type" value="Genomic_DNA"/>
</dbReference>
<organism evidence="1">
    <name type="scientific">marine sediment metagenome</name>
    <dbReference type="NCBI Taxonomy" id="412755"/>
    <lineage>
        <taxon>unclassified sequences</taxon>
        <taxon>metagenomes</taxon>
        <taxon>ecological metagenomes</taxon>
    </lineage>
</organism>
<name>X0RYH9_9ZZZZ</name>